<keyword evidence="2" id="KW-0472">Membrane</keyword>
<proteinExistence type="predicted"/>
<dbReference type="PROSITE" id="PS50835">
    <property type="entry name" value="IG_LIKE"/>
    <property type="match status" value="2"/>
</dbReference>
<name>A0A9W7WLH7_TRIRA</name>
<dbReference type="Proteomes" id="UP001059041">
    <property type="component" value="Linkage Group LG11"/>
</dbReference>
<feature type="domain" description="Ig-like" evidence="3">
    <location>
        <begin position="102"/>
        <end position="175"/>
    </location>
</feature>
<keyword evidence="2" id="KW-0812">Transmembrane</keyword>
<evidence type="ECO:0000256" key="2">
    <source>
        <dbReference type="SAM" id="Phobius"/>
    </source>
</evidence>
<comment type="caution">
    <text evidence="4">The sequence shown here is derived from an EMBL/GenBank/DDBJ whole genome shotgun (WGS) entry which is preliminary data.</text>
</comment>
<dbReference type="SUPFAM" id="SSF48726">
    <property type="entry name" value="Immunoglobulin"/>
    <property type="match status" value="2"/>
</dbReference>
<keyword evidence="5" id="KW-1185">Reference proteome</keyword>
<evidence type="ECO:0000259" key="3">
    <source>
        <dbReference type="PROSITE" id="PS50835"/>
    </source>
</evidence>
<dbReference type="EMBL" id="JAFHDT010000011">
    <property type="protein sequence ID" value="KAI7803986.1"/>
    <property type="molecule type" value="Genomic_DNA"/>
</dbReference>
<gene>
    <name evidence="4" type="ORF">IRJ41_015570</name>
</gene>
<dbReference type="InterPro" id="IPR007110">
    <property type="entry name" value="Ig-like_dom"/>
</dbReference>
<feature type="transmembrane region" description="Helical" evidence="2">
    <location>
        <begin position="182"/>
        <end position="209"/>
    </location>
</feature>
<feature type="non-terminal residue" evidence="4">
    <location>
        <position position="254"/>
    </location>
</feature>
<accession>A0A9W7WLH7</accession>
<dbReference type="InterPro" id="IPR013783">
    <property type="entry name" value="Ig-like_fold"/>
</dbReference>
<feature type="compositionally biased region" description="Polar residues" evidence="1">
    <location>
        <begin position="225"/>
        <end position="236"/>
    </location>
</feature>
<dbReference type="InterPro" id="IPR036179">
    <property type="entry name" value="Ig-like_dom_sf"/>
</dbReference>
<protein>
    <submittedName>
        <fullName evidence="4">Vascular cell adhesion protein 1</fullName>
    </submittedName>
</protein>
<dbReference type="InterPro" id="IPR003599">
    <property type="entry name" value="Ig_sub"/>
</dbReference>
<feature type="region of interest" description="Disordered" evidence="1">
    <location>
        <begin position="220"/>
        <end position="241"/>
    </location>
</feature>
<feature type="domain" description="Ig-like" evidence="3">
    <location>
        <begin position="1"/>
        <end position="90"/>
    </location>
</feature>
<dbReference type="InterPro" id="IPR047012">
    <property type="entry name" value="ICAM_VCAM"/>
</dbReference>
<sequence length="254" mass="27826">SDVSITTVNHTGPVIESHQYRLQCHIPNVVQATSVKWYKKQSLVYQESLDINKTPELTIVPNRTDDGAQYRCEAELNAGPFVPQRLKQLTSDLLSITVHFKPTINGTNLPTKVPVFRGYPLVLVCEAEGNPKPTVSWSQTNPAVNGGNLTITELISQNPVCTAINIVGSTSRNITVVPTEDYLPLIAGLVAVTVAIISVIFVFIFSIYYKTAKTGHYSLKDAKPSPQNGNIAQNGKDNPLHMKKLSQSDILAYP</sequence>
<dbReference type="GO" id="GO:0007155">
    <property type="term" value="P:cell adhesion"/>
    <property type="evidence" value="ECO:0007669"/>
    <property type="project" value="InterPro"/>
</dbReference>
<dbReference type="GO" id="GO:0005178">
    <property type="term" value="F:integrin binding"/>
    <property type="evidence" value="ECO:0007669"/>
    <property type="project" value="InterPro"/>
</dbReference>
<evidence type="ECO:0000256" key="1">
    <source>
        <dbReference type="SAM" id="MobiDB-lite"/>
    </source>
</evidence>
<dbReference type="PANTHER" id="PTHR13771:SF9">
    <property type="entry name" value="INTERCELLULAR ADHESION MOLECULE 5"/>
    <property type="match status" value="1"/>
</dbReference>
<reference evidence="4" key="1">
    <citation type="submission" date="2021-02" db="EMBL/GenBank/DDBJ databases">
        <title>Comparative genomics reveals that relaxation of natural selection precedes convergent phenotypic evolution of cavefish.</title>
        <authorList>
            <person name="Peng Z."/>
        </authorList>
    </citation>
    <scope>NUCLEOTIDE SEQUENCE</scope>
    <source>
        <tissue evidence="4">Muscle</tissue>
    </source>
</reference>
<evidence type="ECO:0000313" key="5">
    <source>
        <dbReference type="Proteomes" id="UP001059041"/>
    </source>
</evidence>
<keyword evidence="2" id="KW-1133">Transmembrane helix</keyword>
<organism evidence="4 5">
    <name type="scientific">Triplophysa rosa</name>
    <name type="common">Cave loach</name>
    <dbReference type="NCBI Taxonomy" id="992332"/>
    <lineage>
        <taxon>Eukaryota</taxon>
        <taxon>Metazoa</taxon>
        <taxon>Chordata</taxon>
        <taxon>Craniata</taxon>
        <taxon>Vertebrata</taxon>
        <taxon>Euteleostomi</taxon>
        <taxon>Actinopterygii</taxon>
        <taxon>Neopterygii</taxon>
        <taxon>Teleostei</taxon>
        <taxon>Ostariophysi</taxon>
        <taxon>Cypriniformes</taxon>
        <taxon>Nemacheilidae</taxon>
        <taxon>Triplophysa</taxon>
    </lineage>
</organism>
<dbReference type="AlphaFoldDB" id="A0A9W7WLH7"/>
<dbReference type="SMART" id="SM00409">
    <property type="entry name" value="IG"/>
    <property type="match status" value="2"/>
</dbReference>
<dbReference type="PANTHER" id="PTHR13771">
    <property type="entry name" value="INTERCELLULAR ADHESION MOLECULE"/>
    <property type="match status" value="1"/>
</dbReference>
<dbReference type="Gene3D" id="2.60.40.10">
    <property type="entry name" value="Immunoglobulins"/>
    <property type="match status" value="2"/>
</dbReference>
<evidence type="ECO:0000313" key="4">
    <source>
        <dbReference type="EMBL" id="KAI7803986.1"/>
    </source>
</evidence>